<protein>
    <submittedName>
        <fullName evidence="3">Uncharacterized protein</fullName>
    </submittedName>
</protein>
<organism evidence="3 4">
    <name type="scientific">Pseudolactococcus paracarnosus</name>
    <dbReference type="NCBI Taxonomy" id="2749962"/>
    <lineage>
        <taxon>Bacteria</taxon>
        <taxon>Bacillati</taxon>
        <taxon>Bacillota</taxon>
        <taxon>Bacilli</taxon>
        <taxon>Lactobacillales</taxon>
        <taxon>Streptococcaceae</taxon>
        <taxon>Pseudolactococcus</taxon>
    </lineage>
</organism>
<dbReference type="EMBL" id="JAAEDA010000002">
    <property type="protein sequence ID" value="MCJ1976762.1"/>
    <property type="molecule type" value="Genomic_DNA"/>
</dbReference>
<name>A0A7L4WF09_9LACT</name>
<evidence type="ECO:0000313" key="5">
    <source>
        <dbReference type="Proteomes" id="UP001522462"/>
    </source>
</evidence>
<feature type="transmembrane region" description="Helical" evidence="1">
    <location>
        <begin position="107"/>
        <end position="129"/>
    </location>
</feature>
<proteinExistence type="predicted"/>
<feature type="transmembrane region" description="Helical" evidence="1">
    <location>
        <begin position="176"/>
        <end position="196"/>
    </location>
</feature>
<evidence type="ECO:0000313" key="3">
    <source>
        <dbReference type="EMBL" id="QDJ28779.1"/>
    </source>
</evidence>
<reference evidence="2 5" key="3">
    <citation type="journal article" date="2022" name="Microbiol. Res.">
        <title>Comparative genome analysis, predicted lifestyle and antimicrobial strategies of Lactococcus carnosus and Lactococcus paracarnosus isolated from meat.</title>
        <authorList>
            <person name="Werum V."/>
            <person name="Ehrmann M."/>
            <person name="Vogel R."/>
            <person name="Hilgarth M."/>
        </authorList>
    </citation>
    <scope>NUCLEOTIDE SEQUENCE [LARGE SCALE GENOMIC DNA]</scope>
    <source>
        <strain evidence="2 5">TMW21897</strain>
    </source>
</reference>
<evidence type="ECO:0000313" key="2">
    <source>
        <dbReference type="EMBL" id="MCJ1976762.1"/>
    </source>
</evidence>
<accession>A0A7L4WF09</accession>
<evidence type="ECO:0000313" key="4">
    <source>
        <dbReference type="Proteomes" id="UP000516280"/>
    </source>
</evidence>
<keyword evidence="1" id="KW-0472">Membrane</keyword>
<gene>
    <name evidence="3" type="ORF">BHS01_09675</name>
    <name evidence="2" type="ORF">GYN19_02165</name>
</gene>
<dbReference type="Proteomes" id="UP000516280">
    <property type="component" value="Chromosome"/>
</dbReference>
<reference evidence="3 4" key="1">
    <citation type="submission" date="2016-09" db="EMBL/GenBank/DDBJ databases">
        <title>Lactic acid bacteria from MAP meat Genome sequencing and assembly.</title>
        <authorList>
            <person name="Behr J."/>
            <person name="Hilgarth M."/>
            <person name="Vogel R.F."/>
        </authorList>
    </citation>
    <scope>NUCLEOTIDE SEQUENCE [LARGE SCALE GENOMIC DNA]</scope>
    <source>
        <strain evidence="3 4">TMW21615</strain>
    </source>
</reference>
<sequence>MTTIGQQFKADKAEHIKNKALIDQMTPENKAYDETFVASLYAPYQLSGKDSRSLPDIIETVRADILLAQKTQQAAESYFGMQAETLARQFIDTLPQKTLKQKIKRQGLISAYLAVIFAIIFFTPLFGGGLTPQNIGLFTLTLLLNLCLLYVDLYVPDWLFTLFPQKSHKTRDWIKNYLTAGIATLFLIIILIVKYLL</sequence>
<dbReference type="AlphaFoldDB" id="A0A7L4WF09"/>
<feature type="transmembrane region" description="Helical" evidence="1">
    <location>
        <begin position="135"/>
        <end position="155"/>
    </location>
</feature>
<evidence type="ECO:0000256" key="1">
    <source>
        <dbReference type="SAM" id="Phobius"/>
    </source>
</evidence>
<dbReference type="RefSeq" id="WP_109835362.1">
    <property type="nucleotide sequence ID" value="NZ_CP017195.1"/>
</dbReference>
<keyword evidence="1" id="KW-0812">Transmembrane</keyword>
<keyword evidence="5" id="KW-1185">Reference proteome</keyword>
<keyword evidence="1" id="KW-1133">Transmembrane helix</keyword>
<dbReference type="KEGG" id="lpaa:BHS01_09675"/>
<dbReference type="Proteomes" id="UP001522462">
    <property type="component" value="Unassembled WGS sequence"/>
</dbReference>
<dbReference type="EMBL" id="CP017195">
    <property type="protein sequence ID" value="QDJ28779.1"/>
    <property type="molecule type" value="Genomic_DNA"/>
</dbReference>
<reference evidence="2" key="2">
    <citation type="submission" date="2020-01" db="EMBL/GenBank/DDBJ databases">
        <authorList>
            <person name="Hilgarth M."/>
            <person name="Vogel R.F."/>
        </authorList>
    </citation>
    <scope>NUCLEOTIDE SEQUENCE</scope>
    <source>
        <strain evidence="2">TMW21897</strain>
    </source>
</reference>